<dbReference type="InterPro" id="IPR039328">
    <property type="entry name" value="WDR89"/>
</dbReference>
<reference evidence="5" key="1">
    <citation type="submission" date="2022-03" db="EMBL/GenBank/DDBJ databases">
        <authorList>
            <person name="Tunstrom K."/>
        </authorList>
    </citation>
    <scope>NUCLEOTIDE SEQUENCE</scope>
</reference>
<dbReference type="PANTHER" id="PTHR22889:SF0">
    <property type="entry name" value="WD REPEAT-CONTAINING PROTEIN 89"/>
    <property type="match status" value="1"/>
</dbReference>
<dbReference type="PANTHER" id="PTHR22889">
    <property type="entry name" value="WD REPEAT-CONTAINING PROTEIN 89"/>
    <property type="match status" value="1"/>
</dbReference>
<dbReference type="Proteomes" id="UP001153954">
    <property type="component" value="Unassembled WGS sequence"/>
</dbReference>
<dbReference type="EMBL" id="CAKOGL010000008">
    <property type="protein sequence ID" value="CAH2089933.1"/>
    <property type="molecule type" value="Genomic_DNA"/>
</dbReference>
<feature type="repeat" description="WD" evidence="4">
    <location>
        <begin position="173"/>
        <end position="207"/>
    </location>
</feature>
<gene>
    <name evidence="5" type="ORF">EEDITHA_LOCUS5939</name>
</gene>
<dbReference type="PROSITE" id="PS50294">
    <property type="entry name" value="WD_REPEATS_REGION"/>
    <property type="match status" value="1"/>
</dbReference>
<protein>
    <recommendedName>
        <fullName evidence="1">WD repeat-containing protein 89</fullName>
    </recommendedName>
</protein>
<name>A0AAU9TT39_EUPED</name>
<dbReference type="InterPro" id="IPR036322">
    <property type="entry name" value="WD40_repeat_dom_sf"/>
</dbReference>
<dbReference type="Gene3D" id="2.130.10.10">
    <property type="entry name" value="YVTN repeat-like/Quinoprotein amine dehydrogenase"/>
    <property type="match status" value="2"/>
</dbReference>
<evidence type="ECO:0000313" key="6">
    <source>
        <dbReference type="Proteomes" id="UP001153954"/>
    </source>
</evidence>
<comment type="caution">
    <text evidence="5">The sequence shown here is derived from an EMBL/GenBank/DDBJ whole genome shotgun (WGS) entry which is preliminary data.</text>
</comment>
<feature type="repeat" description="WD" evidence="4">
    <location>
        <begin position="79"/>
        <end position="114"/>
    </location>
</feature>
<sequence length="379" mass="42828">MSDIIENEEIDKDTVGADELENLFSKKYNLLTETAVTLKASYINKLSLTKSLNLAVSLLDNSIEIYRIEKSSLNRVCKLSGHKKTLTELVFSPTEDYLLYSAGHDGIKLWDTRTSGLCVQQYEDEEDSPSKPYDTMDISCTGRVICAGSQLVQEDAYLVFWDQRKPKPLGGYWNSHTDDITQVKFHKEKTEILVSGSVDGLLNVYNIMEETEDDALTYSMNLENSIEKISWLNDKRVSCVTQSNDLQIWDTSSGDLIKTYNRDKIARSIKRLRPDDCYLVDTFTSVDKMVILAGSYGGEGNVLRSVTETGKKLQPTSNFTNNKQIVRCCAYDEDRDILITAGESGLVSVWSTECSPDDVAISKKLNKNLKLHDKRHKPY</sequence>
<dbReference type="PROSITE" id="PS50082">
    <property type="entry name" value="WD_REPEATS_2"/>
    <property type="match status" value="2"/>
</dbReference>
<evidence type="ECO:0000256" key="4">
    <source>
        <dbReference type="PROSITE-ProRule" id="PRU00221"/>
    </source>
</evidence>
<evidence type="ECO:0000256" key="3">
    <source>
        <dbReference type="ARBA" id="ARBA00022737"/>
    </source>
</evidence>
<dbReference type="InterPro" id="IPR001680">
    <property type="entry name" value="WD40_rpt"/>
</dbReference>
<accession>A0AAU9TT39</accession>
<proteinExistence type="predicted"/>
<evidence type="ECO:0000313" key="5">
    <source>
        <dbReference type="EMBL" id="CAH2089933.1"/>
    </source>
</evidence>
<evidence type="ECO:0000256" key="2">
    <source>
        <dbReference type="ARBA" id="ARBA00022574"/>
    </source>
</evidence>
<organism evidence="5 6">
    <name type="scientific">Euphydryas editha</name>
    <name type="common">Edith's checkerspot</name>
    <dbReference type="NCBI Taxonomy" id="104508"/>
    <lineage>
        <taxon>Eukaryota</taxon>
        <taxon>Metazoa</taxon>
        <taxon>Ecdysozoa</taxon>
        <taxon>Arthropoda</taxon>
        <taxon>Hexapoda</taxon>
        <taxon>Insecta</taxon>
        <taxon>Pterygota</taxon>
        <taxon>Neoptera</taxon>
        <taxon>Endopterygota</taxon>
        <taxon>Lepidoptera</taxon>
        <taxon>Glossata</taxon>
        <taxon>Ditrysia</taxon>
        <taxon>Papilionoidea</taxon>
        <taxon>Nymphalidae</taxon>
        <taxon>Nymphalinae</taxon>
        <taxon>Euphydryas</taxon>
    </lineage>
</organism>
<keyword evidence="2 4" id="KW-0853">WD repeat</keyword>
<keyword evidence="3" id="KW-0677">Repeat</keyword>
<dbReference type="SUPFAM" id="SSF50978">
    <property type="entry name" value="WD40 repeat-like"/>
    <property type="match status" value="1"/>
</dbReference>
<keyword evidence="6" id="KW-1185">Reference proteome</keyword>
<dbReference type="SMART" id="SM00320">
    <property type="entry name" value="WD40"/>
    <property type="match status" value="4"/>
</dbReference>
<dbReference type="InterPro" id="IPR015943">
    <property type="entry name" value="WD40/YVTN_repeat-like_dom_sf"/>
</dbReference>
<dbReference type="AlphaFoldDB" id="A0AAU9TT39"/>
<evidence type="ECO:0000256" key="1">
    <source>
        <dbReference type="ARBA" id="ARBA00021125"/>
    </source>
</evidence>
<dbReference type="Pfam" id="PF00400">
    <property type="entry name" value="WD40"/>
    <property type="match status" value="3"/>
</dbReference>